<keyword evidence="1" id="KW-0472">Membrane</keyword>
<gene>
    <name evidence="2" type="ORF">HF882_05255</name>
</gene>
<dbReference type="Gene3D" id="3.30.700.10">
    <property type="entry name" value="Glycoprotein, Type 4 Pilin"/>
    <property type="match status" value="1"/>
</dbReference>
<keyword evidence="1" id="KW-1133">Transmembrane helix</keyword>
<reference evidence="2 3" key="1">
    <citation type="submission" date="2020-04" db="EMBL/GenBank/DDBJ databases">
        <authorList>
            <person name="Hitch T.C.A."/>
            <person name="Wylensek D."/>
            <person name="Clavel T."/>
        </authorList>
    </citation>
    <scope>NUCLEOTIDE SEQUENCE [LARGE SCALE GENOMIC DNA]</scope>
    <source>
        <strain evidence="2 3">COR2-253-APC-1A</strain>
    </source>
</reference>
<dbReference type="EMBL" id="JABAEW010000007">
    <property type="protein sequence ID" value="NMD85987.1"/>
    <property type="molecule type" value="Genomic_DNA"/>
</dbReference>
<sequence length="443" mass="48345">MQACRIHDGSPSVLQPFTPVPLPRPHVLSSAPALRRREAARCRCQITGCASSLRSSYLSRWGALLPRPLASSSIPALRKREGFGGEKAATSAASLPVPDLPNLSHISGKLSHFRQCSASGKSEQKRDGIFPQKSGKIPSRYCESSFPAERSPFRLSTVPYPAPAPCRTQGARGAADTPPASGHVSLFTLIELLIVIAIIAILAAMLLPALNKARDRAKAVSCLGNLRQISQFGTMYGVDFKGQFPFQMPGRSQNAANHYSSYNVQQGFTNPSRRQSWVGALYDYYTKNKSLFKCSALIIRDSGSSAPDEDNEIGYLANGVVASVPLHRLRPSPNRLVAYFDRYALTGSSDMRPYFAKSGALDYNSLSTEELWVAWMRIGNGNLISERPHGGRNYAFADGSARFARWTEVTSGWFGLLINGEDQHEAMVNGYEAAGRAGKLWVK</sequence>
<organism evidence="2 3">
    <name type="scientific">Victivallis vadensis</name>
    <dbReference type="NCBI Taxonomy" id="172901"/>
    <lineage>
        <taxon>Bacteria</taxon>
        <taxon>Pseudomonadati</taxon>
        <taxon>Lentisphaerota</taxon>
        <taxon>Lentisphaeria</taxon>
        <taxon>Victivallales</taxon>
        <taxon>Victivallaceae</taxon>
        <taxon>Victivallis</taxon>
    </lineage>
</organism>
<keyword evidence="1" id="KW-0812">Transmembrane</keyword>
<dbReference type="InterPro" id="IPR045584">
    <property type="entry name" value="Pilin-like"/>
</dbReference>
<dbReference type="InterPro" id="IPR012902">
    <property type="entry name" value="N_methyl_site"/>
</dbReference>
<evidence type="ECO:0000313" key="3">
    <source>
        <dbReference type="Proteomes" id="UP000576225"/>
    </source>
</evidence>
<name>A0A848AV54_9BACT</name>
<dbReference type="NCBIfam" id="TIGR02532">
    <property type="entry name" value="IV_pilin_GFxxxE"/>
    <property type="match status" value="1"/>
</dbReference>
<protein>
    <submittedName>
        <fullName evidence="2">Prepilin-type N-terminal cleavage/methylation domain-containing protein</fullName>
    </submittedName>
</protein>
<dbReference type="SUPFAM" id="SSF54523">
    <property type="entry name" value="Pili subunits"/>
    <property type="match status" value="1"/>
</dbReference>
<proteinExistence type="predicted"/>
<accession>A0A848AV54</accession>
<feature type="transmembrane region" description="Helical" evidence="1">
    <location>
        <begin position="186"/>
        <end position="210"/>
    </location>
</feature>
<evidence type="ECO:0000313" key="2">
    <source>
        <dbReference type="EMBL" id="NMD85987.1"/>
    </source>
</evidence>
<evidence type="ECO:0000256" key="1">
    <source>
        <dbReference type="SAM" id="Phobius"/>
    </source>
</evidence>
<dbReference type="Proteomes" id="UP000576225">
    <property type="component" value="Unassembled WGS sequence"/>
</dbReference>
<comment type="caution">
    <text evidence="2">The sequence shown here is derived from an EMBL/GenBank/DDBJ whole genome shotgun (WGS) entry which is preliminary data.</text>
</comment>
<dbReference type="PANTHER" id="PTHR30093">
    <property type="entry name" value="GENERAL SECRETION PATHWAY PROTEIN G"/>
    <property type="match status" value="1"/>
</dbReference>
<dbReference type="AlphaFoldDB" id="A0A848AV54"/>